<comment type="activity regulation">
    <text evidence="10">Na(+) is not transported, but it plays an essential structural role and its presence is essential for fluoride channel function.</text>
</comment>
<comment type="function">
    <text evidence="9 10">Fluoride-specific ion channel. Important for reducing fluoride concentration in the cell, thus reducing its toxicity.</text>
</comment>
<accession>A0ABX7IFK4</accession>
<evidence type="ECO:0000256" key="5">
    <source>
        <dbReference type="ARBA" id="ARBA00023136"/>
    </source>
</evidence>
<gene>
    <name evidence="10" type="primary">fluC</name>
    <name evidence="10" type="synonym">crcB</name>
    <name evidence="11" type="ORF">JTE88_05295</name>
</gene>
<feature type="transmembrane region" description="Helical" evidence="10">
    <location>
        <begin position="7"/>
        <end position="26"/>
    </location>
</feature>
<name>A0ABX7IFK4_9ACTO</name>
<evidence type="ECO:0000256" key="8">
    <source>
        <dbReference type="ARBA" id="ARBA00035585"/>
    </source>
</evidence>
<feature type="transmembrane region" description="Helical" evidence="10">
    <location>
        <begin position="70"/>
        <end position="91"/>
    </location>
</feature>
<protein>
    <recommendedName>
        <fullName evidence="10">Fluoride-specific ion channel FluC</fullName>
    </recommendedName>
</protein>
<keyword evidence="10" id="KW-0813">Transport</keyword>
<keyword evidence="6 10" id="KW-0407">Ion channel</keyword>
<evidence type="ECO:0000256" key="3">
    <source>
        <dbReference type="ARBA" id="ARBA00022692"/>
    </source>
</evidence>
<keyword evidence="10" id="KW-0479">Metal-binding</keyword>
<evidence type="ECO:0000256" key="2">
    <source>
        <dbReference type="ARBA" id="ARBA00022475"/>
    </source>
</evidence>
<dbReference type="Pfam" id="PF02537">
    <property type="entry name" value="CRCB"/>
    <property type="match status" value="1"/>
</dbReference>
<comment type="subcellular location">
    <subcellularLocation>
        <location evidence="1 10">Cell membrane</location>
        <topology evidence="1 10">Multi-pass membrane protein</topology>
    </subcellularLocation>
</comment>
<feature type="transmembrane region" description="Helical" evidence="10">
    <location>
        <begin position="32"/>
        <end position="50"/>
    </location>
</feature>
<keyword evidence="12" id="KW-1185">Reference proteome</keyword>
<comment type="similarity">
    <text evidence="7 10">Belongs to the fluoride channel Fluc/FEX (TC 1.A.43) family.</text>
</comment>
<dbReference type="InterPro" id="IPR003691">
    <property type="entry name" value="FluC"/>
</dbReference>
<feature type="transmembrane region" description="Helical" evidence="10">
    <location>
        <begin position="97"/>
        <end position="121"/>
    </location>
</feature>
<evidence type="ECO:0000313" key="11">
    <source>
        <dbReference type="EMBL" id="QRV01530.1"/>
    </source>
</evidence>
<organism evidence="11 12">
    <name type="scientific">Arcanobacterium phocisimile</name>
    <dbReference type="NCBI Taxonomy" id="1302235"/>
    <lineage>
        <taxon>Bacteria</taxon>
        <taxon>Bacillati</taxon>
        <taxon>Actinomycetota</taxon>
        <taxon>Actinomycetes</taxon>
        <taxon>Actinomycetales</taxon>
        <taxon>Actinomycetaceae</taxon>
        <taxon>Arcanobacterium</taxon>
    </lineage>
</organism>
<sequence length="128" mass="13739">MSAIRVSGAIFSGAFFGVLARWLIVSLLPDDILWPIFSINIAGSFLLGWFNGRMNRSPRWWNSSAHARLFFTTGMLGGFTTYSTFALDVLGLATDQLLWGIGFAAAQLILGVGAAVAGLIVGEKGGRR</sequence>
<comment type="catalytic activity">
    <reaction evidence="8">
        <text>fluoride(in) = fluoride(out)</text>
        <dbReference type="Rhea" id="RHEA:76159"/>
        <dbReference type="ChEBI" id="CHEBI:17051"/>
    </reaction>
    <physiologicalReaction direction="left-to-right" evidence="8">
        <dbReference type="Rhea" id="RHEA:76160"/>
    </physiologicalReaction>
</comment>
<keyword evidence="4 10" id="KW-1133">Transmembrane helix</keyword>
<evidence type="ECO:0000256" key="4">
    <source>
        <dbReference type="ARBA" id="ARBA00022989"/>
    </source>
</evidence>
<reference evidence="11 12" key="1">
    <citation type="submission" date="2021-02" db="EMBL/GenBank/DDBJ databases">
        <title>Complete Genome Sequence of Arcanobacterium phocisimile strain DSM 26142T from a harbour seal.</title>
        <authorList>
            <person name="Borowiak M."/>
            <person name="Alssahen M."/>
            <person name="Malorny B."/>
            <person name="Laemmler C."/>
            <person name="Siebert U."/>
            <person name="Ploetz M."/>
            <person name="Abdulmawjood A."/>
        </authorList>
    </citation>
    <scope>NUCLEOTIDE SEQUENCE [LARGE SCALE GENOMIC DNA]</scope>
    <source>
        <strain evidence="11 12">DSM 26142</strain>
    </source>
</reference>
<dbReference type="EMBL" id="CP070228">
    <property type="protein sequence ID" value="QRV01530.1"/>
    <property type="molecule type" value="Genomic_DNA"/>
</dbReference>
<evidence type="ECO:0000256" key="6">
    <source>
        <dbReference type="ARBA" id="ARBA00023303"/>
    </source>
</evidence>
<keyword evidence="3 10" id="KW-0812">Transmembrane</keyword>
<evidence type="ECO:0000313" key="12">
    <source>
        <dbReference type="Proteomes" id="UP000602653"/>
    </source>
</evidence>
<feature type="binding site" evidence="10">
    <location>
        <position position="80"/>
    </location>
    <ligand>
        <name>Na(+)</name>
        <dbReference type="ChEBI" id="CHEBI:29101"/>
        <note>structural</note>
    </ligand>
</feature>
<keyword evidence="10" id="KW-0406">Ion transport</keyword>
<dbReference type="RefSeq" id="WP_204423273.1">
    <property type="nucleotide sequence ID" value="NZ_CP070228.1"/>
</dbReference>
<evidence type="ECO:0000256" key="7">
    <source>
        <dbReference type="ARBA" id="ARBA00035120"/>
    </source>
</evidence>
<evidence type="ECO:0000256" key="1">
    <source>
        <dbReference type="ARBA" id="ARBA00004651"/>
    </source>
</evidence>
<evidence type="ECO:0000256" key="9">
    <source>
        <dbReference type="ARBA" id="ARBA00049940"/>
    </source>
</evidence>
<keyword evidence="5 10" id="KW-0472">Membrane</keyword>
<evidence type="ECO:0000256" key="10">
    <source>
        <dbReference type="HAMAP-Rule" id="MF_00454"/>
    </source>
</evidence>
<feature type="binding site" evidence="10">
    <location>
        <position position="77"/>
    </location>
    <ligand>
        <name>Na(+)</name>
        <dbReference type="ChEBI" id="CHEBI:29101"/>
        <note>structural</note>
    </ligand>
</feature>
<dbReference type="Proteomes" id="UP000602653">
    <property type="component" value="Chromosome"/>
</dbReference>
<keyword evidence="10" id="KW-0915">Sodium</keyword>
<dbReference type="HAMAP" id="MF_00454">
    <property type="entry name" value="FluC"/>
    <property type="match status" value="1"/>
</dbReference>
<proteinExistence type="inferred from homology"/>
<keyword evidence="2 10" id="KW-1003">Cell membrane</keyword>